<organism evidence="1 2">
    <name type="scientific">Synechococcus phage S-P4</name>
    <dbReference type="NCBI Taxonomy" id="2484640"/>
    <lineage>
        <taxon>Viruses</taxon>
        <taxon>Duplodnaviria</taxon>
        <taxon>Heunggongvirae</taxon>
        <taxon>Uroviricota</taxon>
        <taxon>Caudoviricetes</taxon>
        <taxon>Pantevenvirales</taxon>
        <taxon>Kyanoviridae</taxon>
        <taxon>Leucotheavirus</taxon>
        <taxon>Leucotheavirus sp4</taxon>
    </lineage>
</organism>
<dbReference type="EMBL" id="MH920639">
    <property type="protein sequence ID" value="AYR01825.1"/>
    <property type="molecule type" value="Genomic_DNA"/>
</dbReference>
<name>A0A3G3M5V6_9CAUD</name>
<dbReference type="KEGG" id="vg:55007244"/>
<dbReference type="GeneID" id="55007244"/>
<accession>A0A3G3M5V6</accession>
<sequence>MGLNHVPDHNVEMMKQDHGTHVLITDPKSDYYLNLHQKNKTSKNKPLSKWR</sequence>
<evidence type="ECO:0000313" key="2">
    <source>
        <dbReference type="Proteomes" id="UP000281181"/>
    </source>
</evidence>
<dbReference type="Proteomes" id="UP000281181">
    <property type="component" value="Segment"/>
</dbReference>
<keyword evidence="2" id="KW-1185">Reference proteome</keyword>
<evidence type="ECO:0000313" key="1">
    <source>
        <dbReference type="EMBL" id="AYR01825.1"/>
    </source>
</evidence>
<dbReference type="RefSeq" id="YP_009816010.1">
    <property type="nucleotide sequence ID" value="NC_048102.1"/>
</dbReference>
<reference evidence="1 2" key="1">
    <citation type="submission" date="2018-09" db="EMBL/GenBank/DDBJ databases">
        <authorList>
            <person name="You S."/>
        </authorList>
    </citation>
    <scope>NUCLEOTIDE SEQUENCE [LARGE SCALE GENOMIC DNA]</scope>
</reference>
<protein>
    <submittedName>
        <fullName evidence="1">Uncharacterized protein</fullName>
    </submittedName>
</protein>
<proteinExistence type="predicted"/>